<reference evidence="1" key="1">
    <citation type="journal article" date="2013" name="Nature">
        <title>Draft genome of the wheat A-genome progenitor Triticum urartu.</title>
        <authorList>
            <person name="Ling H.Q."/>
            <person name="Zhao S."/>
            <person name="Liu D."/>
            <person name="Wang J."/>
            <person name="Sun H."/>
            <person name="Zhang C."/>
            <person name="Fan H."/>
            <person name="Li D."/>
            <person name="Dong L."/>
            <person name="Tao Y."/>
            <person name="Gao C."/>
            <person name="Wu H."/>
            <person name="Li Y."/>
            <person name="Cui Y."/>
            <person name="Guo X."/>
            <person name="Zheng S."/>
            <person name="Wang B."/>
            <person name="Yu K."/>
            <person name="Liang Q."/>
            <person name="Yang W."/>
            <person name="Lou X."/>
            <person name="Chen J."/>
            <person name="Feng M."/>
            <person name="Jian J."/>
            <person name="Zhang X."/>
            <person name="Luo G."/>
            <person name="Jiang Y."/>
            <person name="Liu J."/>
            <person name="Wang Z."/>
            <person name="Sha Y."/>
            <person name="Zhang B."/>
            <person name="Wu H."/>
            <person name="Tang D."/>
            <person name="Shen Q."/>
            <person name="Xue P."/>
            <person name="Zou S."/>
            <person name="Wang X."/>
            <person name="Liu X."/>
            <person name="Wang F."/>
            <person name="Yang Y."/>
            <person name="An X."/>
            <person name="Dong Z."/>
            <person name="Zhang K."/>
            <person name="Zhang X."/>
            <person name="Luo M.C."/>
            <person name="Dvorak J."/>
            <person name="Tong Y."/>
            <person name="Wang J."/>
            <person name="Yang H."/>
            <person name="Li Z."/>
            <person name="Wang D."/>
            <person name="Zhang A."/>
            <person name="Wang J."/>
        </authorList>
    </citation>
    <scope>NUCLEOTIDE SEQUENCE</scope>
</reference>
<dbReference type="OMA" id="DSETLMY"/>
<dbReference type="InterPro" id="IPR015915">
    <property type="entry name" value="Kelch-typ_b-propeller"/>
</dbReference>
<name>M7ZFI9_TRIUA</name>
<gene>
    <name evidence="1" type="ORF">TRIUR3_22357</name>
</gene>
<protein>
    <submittedName>
        <fullName evidence="1">Uncharacterized protein</fullName>
    </submittedName>
</protein>
<dbReference type="InterPro" id="IPR012871">
    <property type="entry name" value="DUF1668_ORYSA"/>
</dbReference>
<sequence>MGRTLVHVRLSAVAMSLNYGCHVGQLQLPCLLNCSCHLSSSGSGREKRRSKFGQMRARQLVNVVMRRYGMGSSLYAVSRIKPEEQLFYPSTKEAQASGTGEMEAISISRMPAPSLRLELPVSREDKRLDFLPFYERGSGSGGHSKILCVDAEGRTVLYDTDAGLLHSMPCLGTPKGPNPVSFSILDREPRDPGRADALYVMGRCCDYFDSETLMYCGPSSGRKGWRWHQLPPPPVPRAAASAVRCHALIHDEGDPVLVVSSAKTSGVGTHCFNTSTNRWFKAGRWTLPFVGRAERVSELDNLWFGIGAGWPYDLCAMDLYSLRAGAGAEAPGLAYSWGDLSLPDDWVMMDCSMVYLGGGRFCVAKIFEFRVGDDRLGMGAVISGLEVVRRGEPSKLVMVKHKSKFYKFTRDEIECIL</sequence>
<dbReference type="PANTHER" id="PTHR33085">
    <property type="entry name" value="OS12G0113100 PROTEIN-RELATED"/>
    <property type="match status" value="1"/>
</dbReference>
<dbReference type="Pfam" id="PF07893">
    <property type="entry name" value="DUF1668"/>
    <property type="match status" value="1"/>
</dbReference>
<dbReference type="SUPFAM" id="SSF117281">
    <property type="entry name" value="Kelch motif"/>
    <property type="match status" value="1"/>
</dbReference>
<evidence type="ECO:0000313" key="1">
    <source>
        <dbReference type="EMBL" id="EMS58842.1"/>
    </source>
</evidence>
<organism evidence="1">
    <name type="scientific">Triticum urartu</name>
    <name type="common">Red wild einkorn</name>
    <name type="synonym">Crithodium urartu</name>
    <dbReference type="NCBI Taxonomy" id="4572"/>
    <lineage>
        <taxon>Eukaryota</taxon>
        <taxon>Viridiplantae</taxon>
        <taxon>Streptophyta</taxon>
        <taxon>Embryophyta</taxon>
        <taxon>Tracheophyta</taxon>
        <taxon>Spermatophyta</taxon>
        <taxon>Magnoliopsida</taxon>
        <taxon>Liliopsida</taxon>
        <taxon>Poales</taxon>
        <taxon>Poaceae</taxon>
        <taxon>BOP clade</taxon>
        <taxon>Pooideae</taxon>
        <taxon>Triticodae</taxon>
        <taxon>Triticeae</taxon>
        <taxon>Triticinae</taxon>
        <taxon>Triticum</taxon>
    </lineage>
</organism>
<dbReference type="PANTHER" id="PTHR33085:SF145">
    <property type="entry name" value="OS05G0302200 PROTEIN"/>
    <property type="match status" value="1"/>
</dbReference>
<dbReference type="AlphaFoldDB" id="M7ZFI9"/>
<proteinExistence type="predicted"/>
<accession>M7ZFI9</accession>
<dbReference type="EMBL" id="KD127736">
    <property type="protein sequence ID" value="EMS58842.1"/>
    <property type="molecule type" value="Genomic_DNA"/>
</dbReference>